<dbReference type="InterPro" id="IPR052894">
    <property type="entry name" value="AsmA-related"/>
</dbReference>
<protein>
    <submittedName>
        <fullName evidence="1">DUF748 domain-containing protein</fullName>
    </submittedName>
</protein>
<dbReference type="KEGG" id="rhg:EXZ61_17495"/>
<dbReference type="Pfam" id="PF05359">
    <property type="entry name" value="DUF748"/>
    <property type="match status" value="2"/>
</dbReference>
<proteinExistence type="predicted"/>
<sequence length="1229" mass="130815">MPMTLSNAPFFAHPWLRRALWTVLSLVLLSVLAWLGVPPLVKHLAQQQGEKALGRKVTVGAVSFKPWSMELTVTDVAVATADGQAKQLSLAKVYANAQWESVWRMGPVFDAVTVQDPVVQITHLGDGRYDIDDVLAKLNTPNDSAPVRFALHNVRLSGGAIDFYDTLPAKAQQAPVVQHHTVRHVELWLPFLSNLDAQRDITVTPHLAFELNGAAFDSAAQGTPFAQVRKGELALKFTHVDLAPYLPYLPASLPVRVQSAVVAADMQLHFAQDPATSLRLEGKLTVSDLQVADPAGGALLALDSVQADVADVRPLERRVALTSLAITGPKLRVQRAHGGRLNWDLASTAPVATKKVADGAYSAGAAGQKPSEEVPQKAADAPQDAWKFSLARLHVEGGELQWVDQALPSPVRVDVKDIAGEVQGIAWPFVADKAATFEGSLAVPMAGKNATLKFKGSGSDVAAQVHAELAQLPLAIAQPYVSQYLAPRLMGQADAQWDVDWRPGQLAFKVQKLSLSNVALRGDLPAGQNPKRGALAAWGEGNAWPQWRLLEVKDARVDVTRQTVQVGQVRLQGPRALLQRDAQGQWMAQRWLKETAAQTAQATPAVPGKPWTVALADMALDDGFVVLDDRSMPKPVRVELSGMQLQAKGFTLDGAKPVALSVATRVKAGRTEAGSLRYSGTASWAPLLVQGSVEAIDVPAHALAPYVGERLNIDLLRADSSFKGDVRFASAPAGVSLTVRGDGALEDFRAHSASAAGQAESVGDELLSWKSLNVPGIRIDMAPGAATQVDVREAVLSDFYARLVVDPKGRLNLQGLVKPAPAGTEAAGQDAHVRMGPVRLVNGKVYFSDRFIQPNYSADLSELTGSLSGFSSRPVNGQVQLADLDVRGRAEGTASLAITGKVNPLAKPLALDIKGRVRDLELPPLSPYAIKYAGYGIERGKLSVDVSYTVQPDGQLTANNNIVLNQLVFGDKVDGAPNSLPVKLAVALLADRHGVIDIDLPISGSLNDPQFKLGAVVWKVITNLVVKAVTSPFTLLSKAFGGGAGDELSAVPFAPGSAELGAQAKEGLDKVAKALVDRPSLAINVVGLANLEAEREAIKSQRLVDMLKAEKRRRAAVAGQDVAQVEAVSEAESAALLKEVYRRADIVKPRNLVGLSKDLPDADMRALLLGSLSVNAEAVRALALQRGVAVKDYLGLKQLPAARLFLGAPKVVPAADGWSPHAELSISNP</sequence>
<dbReference type="GO" id="GO:0005886">
    <property type="term" value="C:plasma membrane"/>
    <property type="evidence" value="ECO:0007669"/>
    <property type="project" value="TreeGrafter"/>
</dbReference>
<name>A0A515ET23_9BURK</name>
<gene>
    <name evidence="1" type="ORF">EXZ61_17495</name>
</gene>
<evidence type="ECO:0000313" key="2">
    <source>
        <dbReference type="Proteomes" id="UP000317365"/>
    </source>
</evidence>
<dbReference type="GO" id="GO:0090313">
    <property type="term" value="P:regulation of protein targeting to membrane"/>
    <property type="evidence" value="ECO:0007669"/>
    <property type="project" value="TreeGrafter"/>
</dbReference>
<accession>A0A515ET23</accession>
<dbReference type="Proteomes" id="UP000317365">
    <property type="component" value="Chromosome"/>
</dbReference>
<dbReference type="AlphaFoldDB" id="A0A515ET23"/>
<reference evidence="2" key="2">
    <citation type="journal article" date="2020" name="Int. J. Syst. Evol. Microbiol.">
        <title>Genomic insights into a novel species Rhodoferax aquaticus sp. nov., isolated from freshwater.</title>
        <authorList>
            <person name="Li T."/>
            <person name="Zhuo Y."/>
            <person name="Jin C.Z."/>
            <person name="Wu X."/>
            <person name="Ko S.R."/>
            <person name="Jin F.J."/>
            <person name="Ahn C.Y."/>
            <person name="Oh H.M."/>
            <person name="Lee H.G."/>
            <person name="Jin L."/>
        </authorList>
    </citation>
    <scope>NUCLEOTIDE SEQUENCE [LARGE SCALE GENOMIC DNA]</scope>
    <source>
        <strain evidence="2">Gr-4</strain>
    </source>
</reference>
<evidence type="ECO:0000313" key="1">
    <source>
        <dbReference type="EMBL" id="QDL55820.1"/>
    </source>
</evidence>
<dbReference type="PANTHER" id="PTHR30441">
    <property type="entry name" value="DUF748 DOMAIN-CONTAINING PROTEIN"/>
    <property type="match status" value="1"/>
</dbReference>
<reference evidence="2" key="1">
    <citation type="submission" date="2019-02" db="EMBL/GenBank/DDBJ databases">
        <title>Complete genome sequence of Rhodoferax sp. Gr-4.</title>
        <authorList>
            <person name="Jin L."/>
        </authorList>
    </citation>
    <scope>NUCLEOTIDE SEQUENCE [LARGE SCALE GENOMIC DNA]</scope>
    <source>
        <strain evidence="2">Gr-4</strain>
    </source>
</reference>
<dbReference type="PANTHER" id="PTHR30441:SF8">
    <property type="entry name" value="DUF748 DOMAIN-CONTAINING PROTEIN"/>
    <property type="match status" value="1"/>
</dbReference>
<keyword evidence="2" id="KW-1185">Reference proteome</keyword>
<dbReference type="EMBL" id="CP036282">
    <property type="protein sequence ID" value="QDL55820.1"/>
    <property type="molecule type" value="Genomic_DNA"/>
</dbReference>
<organism evidence="1 2">
    <name type="scientific">Rhodoferax aquaticus</name>
    <dbReference type="NCBI Taxonomy" id="2527691"/>
    <lineage>
        <taxon>Bacteria</taxon>
        <taxon>Pseudomonadati</taxon>
        <taxon>Pseudomonadota</taxon>
        <taxon>Betaproteobacteria</taxon>
        <taxon>Burkholderiales</taxon>
        <taxon>Comamonadaceae</taxon>
        <taxon>Rhodoferax</taxon>
    </lineage>
</organism>
<dbReference type="InterPro" id="IPR008023">
    <property type="entry name" value="DUF748"/>
</dbReference>